<evidence type="ECO:0000313" key="3">
    <source>
        <dbReference type="EMBL" id="MBB5490370.1"/>
    </source>
</evidence>
<feature type="signal peptide" evidence="2">
    <location>
        <begin position="1"/>
        <end position="21"/>
    </location>
</feature>
<evidence type="ECO:0000256" key="1">
    <source>
        <dbReference type="SAM" id="MobiDB-lite"/>
    </source>
</evidence>
<dbReference type="RefSeq" id="WP_184363665.1">
    <property type="nucleotide sequence ID" value="NZ_BAAAKM010000135.1"/>
</dbReference>
<feature type="chain" id="PRO_5039152778" evidence="2">
    <location>
        <begin position="22"/>
        <end position="363"/>
    </location>
</feature>
<comment type="caution">
    <text evidence="3">The sequence shown here is derived from an EMBL/GenBank/DDBJ whole genome shotgun (WGS) entry which is preliminary data.</text>
</comment>
<sequence>MPRPSPLPCVLLALSVLTATACSVLPEDAPAAGPRPDSGVIYLEEHGYSPTSSEISPDEAQLCLPGEGIEGADGMEDPSGDDPAANDRTECESGGELRWSLPLEGDYFFMGYSMLSHPATGTVPTDDSRSRTGDFHAVATPAGLLYAENTLLRMVDPATGELLWTKDLHEEAASGEPEERERIGFLGTGLRSASATEDHLILHFEGGLIRLTQDGDFLDSVLLLDCQGDLEYASDQEVVLGNCGNNSSSIFRFDTGERTTGNRRAFDEDLTEAPLTSSLHRGLLDVEAVDEGPFTALATDYHRGPPGLGTIPLVSVPVEEADEQDNGIAIAVACVPDGMGEASPEQPSPGVPCEGARLYAVNH</sequence>
<protein>
    <submittedName>
        <fullName evidence="3">Uncharacterized protein</fullName>
    </submittedName>
</protein>
<name>A0A840W0N7_9ACTN</name>
<proteinExistence type="predicted"/>
<dbReference type="EMBL" id="JACHDO010000001">
    <property type="protein sequence ID" value="MBB5490370.1"/>
    <property type="molecule type" value="Genomic_DNA"/>
</dbReference>
<organism evidence="3 4">
    <name type="scientific">Nocardiopsis metallicus</name>
    <dbReference type="NCBI Taxonomy" id="179819"/>
    <lineage>
        <taxon>Bacteria</taxon>
        <taxon>Bacillati</taxon>
        <taxon>Actinomycetota</taxon>
        <taxon>Actinomycetes</taxon>
        <taxon>Streptosporangiales</taxon>
        <taxon>Nocardiopsidaceae</taxon>
        <taxon>Nocardiopsis</taxon>
    </lineage>
</organism>
<accession>A0A840W0N7</accession>
<dbReference type="PROSITE" id="PS51257">
    <property type="entry name" value="PROKAR_LIPOPROTEIN"/>
    <property type="match status" value="1"/>
</dbReference>
<keyword evidence="4" id="KW-1185">Reference proteome</keyword>
<keyword evidence="2" id="KW-0732">Signal</keyword>
<gene>
    <name evidence="3" type="ORF">HNR07_001507</name>
</gene>
<evidence type="ECO:0000256" key="2">
    <source>
        <dbReference type="SAM" id="SignalP"/>
    </source>
</evidence>
<reference evidence="3 4" key="1">
    <citation type="submission" date="2020-08" db="EMBL/GenBank/DDBJ databases">
        <title>Sequencing the genomes of 1000 actinobacteria strains.</title>
        <authorList>
            <person name="Klenk H.-P."/>
        </authorList>
    </citation>
    <scope>NUCLEOTIDE SEQUENCE [LARGE SCALE GENOMIC DNA]</scope>
    <source>
        <strain evidence="3 4">DSM 44598</strain>
    </source>
</reference>
<dbReference type="Proteomes" id="UP000579647">
    <property type="component" value="Unassembled WGS sequence"/>
</dbReference>
<evidence type="ECO:0000313" key="4">
    <source>
        <dbReference type="Proteomes" id="UP000579647"/>
    </source>
</evidence>
<dbReference type="AlphaFoldDB" id="A0A840W0N7"/>
<feature type="region of interest" description="Disordered" evidence="1">
    <location>
        <begin position="64"/>
        <end position="96"/>
    </location>
</feature>